<reference evidence="2" key="2">
    <citation type="submission" date="2023-07" db="EMBL/GenBank/DDBJ databases">
        <authorList>
            <consortium name="Lawrence Berkeley National Laboratory"/>
            <person name="Haridas S."/>
            <person name="Hensen N."/>
            <person name="Bonometti L."/>
            <person name="Westerberg I."/>
            <person name="Brannstrom I.O."/>
            <person name="Guillou S."/>
            <person name="Cros-Aarteil S."/>
            <person name="Calhoun S."/>
            <person name="Kuo A."/>
            <person name="Mondo S."/>
            <person name="Pangilinan J."/>
            <person name="Riley R."/>
            <person name="LaButti K."/>
            <person name="Andreopoulos B."/>
            <person name="Lipzen A."/>
            <person name="Chen C."/>
            <person name="Yanf M."/>
            <person name="Daum C."/>
            <person name="Ng V."/>
            <person name="Clum A."/>
            <person name="Steindorff A."/>
            <person name="Ohm R."/>
            <person name="Martin F."/>
            <person name="Silar P."/>
            <person name="Natvig D."/>
            <person name="Lalanne C."/>
            <person name="Gautier V."/>
            <person name="Ament-velasquez S.L."/>
            <person name="Kruys A."/>
            <person name="Hutchinson M.I."/>
            <person name="Powell A.J."/>
            <person name="Barry K."/>
            <person name="Miller A.N."/>
            <person name="Grigoriev I.V."/>
            <person name="Debuchy R."/>
            <person name="Gladieux P."/>
            <person name="Thoren M.H."/>
            <person name="Johannesson H."/>
        </authorList>
    </citation>
    <scope>NUCLEOTIDE SEQUENCE</scope>
    <source>
        <strain evidence="2">FGSC 1904</strain>
    </source>
</reference>
<name>A0AAE0PLY2_SORBR</name>
<proteinExistence type="predicted"/>
<comment type="caution">
    <text evidence="2">The sequence shown here is derived from an EMBL/GenBank/DDBJ whole genome shotgun (WGS) entry which is preliminary data.</text>
</comment>
<sequence>MHRPAFLGLLSLTSSTIVAAQTLAPWEILQVESYSPSGRPDSSTISYIKTTITDPNSASNSTATCAIEWDSLTKGESPYFSARECTPVEDGTWEFEVLQANPLSSSSSSSSDEQQPSISNFILRLTRFTNDGQLYIGSVSLASGPEEEMSFMCAASGFCHAQLRPESTPLRFTPKEIGFKSSDLKTRQTDELTGEEPEPPIPWQISHVETHRPSTASATGSSGLSSISLTITEPGTGFDGLDTTAKCTVEWNEAAGESPFEKVQACSEVEEGYFMFEVVKPEAEAEADGSAVEAVKGDEMPLSKFNVKFTRLAVGGKTYLGLAEFEAEKNLASNCGSGTCDAVLKEEYIPLVVVPEEVRGR</sequence>
<protein>
    <submittedName>
        <fullName evidence="2">Uncharacterized protein</fullName>
    </submittedName>
</protein>
<evidence type="ECO:0000313" key="3">
    <source>
        <dbReference type="Proteomes" id="UP001281003"/>
    </source>
</evidence>
<reference evidence="2" key="1">
    <citation type="journal article" date="2023" name="Mol. Phylogenet. Evol.">
        <title>Genome-scale phylogeny and comparative genomics of the fungal order Sordariales.</title>
        <authorList>
            <person name="Hensen N."/>
            <person name="Bonometti L."/>
            <person name="Westerberg I."/>
            <person name="Brannstrom I.O."/>
            <person name="Guillou S."/>
            <person name="Cros-Aarteil S."/>
            <person name="Calhoun S."/>
            <person name="Haridas S."/>
            <person name="Kuo A."/>
            <person name="Mondo S."/>
            <person name="Pangilinan J."/>
            <person name="Riley R."/>
            <person name="LaButti K."/>
            <person name="Andreopoulos B."/>
            <person name="Lipzen A."/>
            <person name="Chen C."/>
            <person name="Yan M."/>
            <person name="Daum C."/>
            <person name="Ng V."/>
            <person name="Clum A."/>
            <person name="Steindorff A."/>
            <person name="Ohm R.A."/>
            <person name="Martin F."/>
            <person name="Silar P."/>
            <person name="Natvig D.O."/>
            <person name="Lalanne C."/>
            <person name="Gautier V."/>
            <person name="Ament-Velasquez S.L."/>
            <person name="Kruys A."/>
            <person name="Hutchinson M.I."/>
            <person name="Powell A.J."/>
            <person name="Barry K."/>
            <person name="Miller A.N."/>
            <person name="Grigoriev I.V."/>
            <person name="Debuchy R."/>
            <person name="Gladieux P."/>
            <person name="Hiltunen Thoren M."/>
            <person name="Johannesson H."/>
        </authorList>
    </citation>
    <scope>NUCLEOTIDE SEQUENCE</scope>
    <source>
        <strain evidence="2">FGSC 1904</strain>
    </source>
</reference>
<evidence type="ECO:0000313" key="2">
    <source>
        <dbReference type="EMBL" id="KAK3402365.1"/>
    </source>
</evidence>
<feature type="signal peptide" evidence="1">
    <location>
        <begin position="1"/>
        <end position="20"/>
    </location>
</feature>
<organism evidence="2 3">
    <name type="scientific">Sordaria brevicollis</name>
    <dbReference type="NCBI Taxonomy" id="83679"/>
    <lineage>
        <taxon>Eukaryota</taxon>
        <taxon>Fungi</taxon>
        <taxon>Dikarya</taxon>
        <taxon>Ascomycota</taxon>
        <taxon>Pezizomycotina</taxon>
        <taxon>Sordariomycetes</taxon>
        <taxon>Sordariomycetidae</taxon>
        <taxon>Sordariales</taxon>
        <taxon>Sordariaceae</taxon>
        <taxon>Sordaria</taxon>
    </lineage>
</organism>
<gene>
    <name evidence="2" type="ORF">B0T20DRAFT_404181</name>
</gene>
<keyword evidence="3" id="KW-1185">Reference proteome</keyword>
<dbReference type="AlphaFoldDB" id="A0AAE0PLY2"/>
<dbReference type="EMBL" id="JAUTDP010000002">
    <property type="protein sequence ID" value="KAK3402365.1"/>
    <property type="molecule type" value="Genomic_DNA"/>
</dbReference>
<feature type="chain" id="PRO_5042133645" evidence="1">
    <location>
        <begin position="21"/>
        <end position="361"/>
    </location>
</feature>
<evidence type="ECO:0000256" key="1">
    <source>
        <dbReference type="SAM" id="SignalP"/>
    </source>
</evidence>
<dbReference type="Proteomes" id="UP001281003">
    <property type="component" value="Unassembled WGS sequence"/>
</dbReference>
<keyword evidence="1" id="KW-0732">Signal</keyword>
<accession>A0AAE0PLY2</accession>